<evidence type="ECO:0000259" key="7">
    <source>
        <dbReference type="Pfam" id="PF17851"/>
    </source>
</evidence>
<name>A0A845SBK3_9GAMM</name>
<comment type="similarity">
    <text evidence="1 6">Belongs to the glycosyl hydrolase 43 family.</text>
</comment>
<dbReference type="GO" id="GO:0005975">
    <property type="term" value="P:carbohydrate metabolic process"/>
    <property type="evidence" value="ECO:0007669"/>
    <property type="project" value="InterPro"/>
</dbReference>
<protein>
    <submittedName>
        <fullName evidence="8">Family 43 glycosylhydrolase</fullName>
    </submittedName>
</protein>
<dbReference type="GO" id="GO:0004553">
    <property type="term" value="F:hydrolase activity, hydrolyzing O-glycosyl compounds"/>
    <property type="evidence" value="ECO:0007669"/>
    <property type="project" value="InterPro"/>
</dbReference>
<evidence type="ECO:0000313" key="9">
    <source>
        <dbReference type="Proteomes" id="UP000461443"/>
    </source>
</evidence>
<proteinExistence type="inferred from homology"/>
<dbReference type="PANTHER" id="PTHR42812">
    <property type="entry name" value="BETA-XYLOSIDASE"/>
    <property type="match status" value="1"/>
</dbReference>
<evidence type="ECO:0000256" key="6">
    <source>
        <dbReference type="RuleBase" id="RU361187"/>
    </source>
</evidence>
<dbReference type="SUPFAM" id="SSF75005">
    <property type="entry name" value="Arabinanase/levansucrase/invertase"/>
    <property type="match status" value="1"/>
</dbReference>
<feature type="active site" description="Proton donor" evidence="4">
    <location>
        <position position="181"/>
    </location>
</feature>
<dbReference type="EMBL" id="WUBS01000003">
    <property type="protein sequence ID" value="NDL62120.1"/>
    <property type="molecule type" value="Genomic_DNA"/>
</dbReference>
<dbReference type="Pfam" id="PF04616">
    <property type="entry name" value="Glyco_hydro_43"/>
    <property type="match status" value="1"/>
</dbReference>
<comment type="caution">
    <text evidence="8">The sequence shown here is derived from an EMBL/GenBank/DDBJ whole genome shotgun (WGS) entry which is preliminary data.</text>
</comment>
<gene>
    <name evidence="8" type="ORF">GRH90_05035</name>
</gene>
<evidence type="ECO:0000256" key="2">
    <source>
        <dbReference type="ARBA" id="ARBA00022801"/>
    </source>
</evidence>
<organism evidence="8 9">
    <name type="scientific">Acerihabitans arboris</name>
    <dbReference type="NCBI Taxonomy" id="2691583"/>
    <lineage>
        <taxon>Bacteria</taxon>
        <taxon>Pseudomonadati</taxon>
        <taxon>Pseudomonadota</taxon>
        <taxon>Gammaproteobacteria</taxon>
        <taxon>Enterobacterales</taxon>
        <taxon>Pectobacteriaceae</taxon>
        <taxon>Acerihabitans</taxon>
    </lineage>
</organism>
<dbReference type="SUPFAM" id="SSF49899">
    <property type="entry name" value="Concanavalin A-like lectins/glucanases"/>
    <property type="match status" value="1"/>
</dbReference>
<evidence type="ECO:0000256" key="5">
    <source>
        <dbReference type="PIRSR" id="PIRSR606710-2"/>
    </source>
</evidence>
<sequence length="506" mass="56167">MSLFYGNPIIHADYADPDIIRTGGDFWLVSSSFNHVPGLPLLHSRDLIHWTLVNHVVPRLPFAGYDGVQPGKGIWAPSIRYHAGRYWVFFSIPDDGIFVCHSADPLGEWSAPHCLKQVSGWIDPCPLWDDDGRAWLVHAFAYSRSGIKNQLQLIEMAPDASRLLDEGQIIFDGTPSHPTLEGPKLYKRGGEYWIFAPAGGVKRGWQTVLRAARLPGPWESRDVLHQGETPINGPHQGGWVALENGEHWFIHFQDKGLYGRVVHLQPLRWREDGWPLPGEPSDEPGKGQPVLTHRLPGLPYSPCEIQTSDDFADGRPGKQWQWQANPADDWVNPGRPGLRLRCAPMAAWDGAPALYTTPQLLLQKFPAVRFSVCCGVTPDFQRSGDEGGLVVYGERYAALALHQGQDRLLLGLRHGWISERGILTEHWVPVADITDCPPSELACDVGYDGICHFRYRAAGQAWQAVSPRFSAGAGKWVGAKIGLYAASSQRDSGGHVHFDSFTVDSK</sequence>
<keyword evidence="3 6" id="KW-0326">Glycosidase</keyword>
<evidence type="ECO:0000256" key="1">
    <source>
        <dbReference type="ARBA" id="ARBA00009865"/>
    </source>
</evidence>
<dbReference type="InterPro" id="IPR023296">
    <property type="entry name" value="Glyco_hydro_beta-prop_sf"/>
</dbReference>
<reference evidence="8 9" key="1">
    <citation type="submission" date="2019-12" db="EMBL/GenBank/DDBJ databases">
        <authorList>
            <person name="Lee S.D."/>
        </authorList>
    </citation>
    <scope>NUCLEOTIDE SEQUENCE [LARGE SCALE GENOMIC DNA]</scope>
    <source>
        <strain evidence="8 9">SAP-6</strain>
    </source>
</reference>
<dbReference type="Gene3D" id="2.60.120.200">
    <property type="match status" value="1"/>
</dbReference>
<feature type="site" description="Important for catalytic activity, responsible for pKa modulation of the active site Glu and correct orientation of both the proton donor and substrate" evidence="5">
    <location>
        <position position="123"/>
    </location>
</feature>
<dbReference type="Pfam" id="PF17851">
    <property type="entry name" value="GH43_C2"/>
    <property type="match status" value="1"/>
</dbReference>
<dbReference type="PANTHER" id="PTHR42812:SF12">
    <property type="entry name" value="BETA-XYLOSIDASE-RELATED"/>
    <property type="match status" value="1"/>
</dbReference>
<dbReference type="AlphaFoldDB" id="A0A845SBK3"/>
<evidence type="ECO:0000256" key="4">
    <source>
        <dbReference type="PIRSR" id="PIRSR606710-1"/>
    </source>
</evidence>
<keyword evidence="2 6" id="KW-0378">Hydrolase</keyword>
<accession>A0A845SBK3</accession>
<evidence type="ECO:0000313" key="8">
    <source>
        <dbReference type="EMBL" id="NDL62120.1"/>
    </source>
</evidence>
<keyword evidence="9" id="KW-1185">Reference proteome</keyword>
<dbReference type="InterPro" id="IPR013320">
    <property type="entry name" value="ConA-like_dom_sf"/>
</dbReference>
<dbReference type="Proteomes" id="UP000461443">
    <property type="component" value="Unassembled WGS sequence"/>
</dbReference>
<dbReference type="InterPro" id="IPR051795">
    <property type="entry name" value="Glycosyl_Hydrlase_43"/>
</dbReference>
<feature type="active site" description="Proton acceptor" evidence="4">
    <location>
        <position position="16"/>
    </location>
</feature>
<dbReference type="RefSeq" id="WP_162364806.1">
    <property type="nucleotide sequence ID" value="NZ_WUBS01000003.1"/>
</dbReference>
<dbReference type="InterPro" id="IPR041542">
    <property type="entry name" value="GH43_C2"/>
</dbReference>
<dbReference type="InterPro" id="IPR006710">
    <property type="entry name" value="Glyco_hydro_43"/>
</dbReference>
<reference evidence="8 9" key="2">
    <citation type="submission" date="2020-02" db="EMBL/GenBank/DDBJ databases">
        <title>The new genus of Enterobacteriales.</title>
        <authorList>
            <person name="Kim I.S."/>
        </authorList>
    </citation>
    <scope>NUCLEOTIDE SEQUENCE [LARGE SCALE GENOMIC DNA]</scope>
    <source>
        <strain evidence="8 9">SAP-6</strain>
    </source>
</reference>
<dbReference type="CDD" id="cd09001">
    <property type="entry name" value="GH43_FsAxh1-like"/>
    <property type="match status" value="1"/>
</dbReference>
<evidence type="ECO:0000256" key="3">
    <source>
        <dbReference type="ARBA" id="ARBA00023295"/>
    </source>
</evidence>
<feature type="domain" description="Beta-xylosidase C-terminal Concanavalin A-like" evidence="7">
    <location>
        <begin position="308"/>
        <end position="503"/>
    </location>
</feature>
<dbReference type="Gene3D" id="2.115.10.20">
    <property type="entry name" value="Glycosyl hydrolase domain, family 43"/>
    <property type="match status" value="1"/>
</dbReference>